<evidence type="ECO:0000313" key="3">
    <source>
        <dbReference type="EMBL" id="MFD2157605.1"/>
    </source>
</evidence>
<dbReference type="PANTHER" id="PTHR33178:SF10">
    <property type="entry name" value="STRESS-RESPONSE A_B BARREL DOMAIN-CONTAINING PROTEIN"/>
    <property type="match status" value="1"/>
</dbReference>
<evidence type="ECO:0000313" key="4">
    <source>
        <dbReference type="Proteomes" id="UP001597389"/>
    </source>
</evidence>
<comment type="caution">
    <text evidence="3">The sequence shown here is derived from an EMBL/GenBank/DDBJ whole genome shotgun (WGS) entry which is preliminary data.</text>
</comment>
<dbReference type="Proteomes" id="UP001597389">
    <property type="component" value="Unassembled WGS sequence"/>
</dbReference>
<evidence type="ECO:0000259" key="2">
    <source>
        <dbReference type="PROSITE" id="PS51502"/>
    </source>
</evidence>
<comment type="subunit">
    <text evidence="1">Homodimer.</text>
</comment>
<protein>
    <submittedName>
        <fullName evidence="3">Dabb family protein</fullName>
    </submittedName>
</protein>
<dbReference type="Pfam" id="PF07876">
    <property type="entry name" value="Dabb"/>
    <property type="match status" value="1"/>
</dbReference>
<dbReference type="InterPro" id="IPR044662">
    <property type="entry name" value="HS1/DABB1-like"/>
</dbReference>
<accession>A0ABW4Z6K3</accession>
<dbReference type="SUPFAM" id="SSF54909">
    <property type="entry name" value="Dimeric alpha+beta barrel"/>
    <property type="match status" value="1"/>
</dbReference>
<dbReference type="EMBL" id="JBHUJB010000009">
    <property type="protein sequence ID" value="MFD2157605.1"/>
    <property type="molecule type" value="Genomic_DNA"/>
</dbReference>
<proteinExistence type="predicted"/>
<dbReference type="PROSITE" id="PS51502">
    <property type="entry name" value="S_R_A_B_BARREL"/>
    <property type="match status" value="1"/>
</dbReference>
<reference evidence="4" key="1">
    <citation type="journal article" date="2019" name="Int. J. Syst. Evol. Microbiol.">
        <title>The Global Catalogue of Microorganisms (GCM) 10K type strain sequencing project: providing services to taxonomists for standard genome sequencing and annotation.</title>
        <authorList>
            <consortium name="The Broad Institute Genomics Platform"/>
            <consortium name="The Broad Institute Genome Sequencing Center for Infectious Disease"/>
            <person name="Wu L."/>
            <person name="Ma J."/>
        </authorList>
    </citation>
    <scope>NUCLEOTIDE SEQUENCE [LARGE SCALE GENOMIC DNA]</scope>
    <source>
        <strain evidence="4">CCUG 57942</strain>
    </source>
</reference>
<feature type="domain" description="Stress-response A/B barrel" evidence="2">
    <location>
        <begin position="2"/>
        <end position="96"/>
    </location>
</feature>
<gene>
    <name evidence="3" type="ORF">ACFSW8_01690</name>
</gene>
<organism evidence="3 4">
    <name type="scientific">Rubritalea tangerina</name>
    <dbReference type="NCBI Taxonomy" id="430798"/>
    <lineage>
        <taxon>Bacteria</taxon>
        <taxon>Pseudomonadati</taxon>
        <taxon>Verrucomicrobiota</taxon>
        <taxon>Verrucomicrobiia</taxon>
        <taxon>Verrucomicrobiales</taxon>
        <taxon>Rubritaleaceae</taxon>
        <taxon>Rubritalea</taxon>
    </lineage>
</organism>
<keyword evidence="4" id="KW-1185">Reference proteome</keyword>
<dbReference type="InterPro" id="IPR011008">
    <property type="entry name" value="Dimeric_a/b-barrel"/>
</dbReference>
<sequence length="106" mass="12100">MVRHLGFFQFKEGVSDEEIAMCFDELRAMVGQIPGLLSIEHGLHQSDEGLDDGFTHAFCMTFESIAARDAYLPHPVHMQRVELFQPRLERVIVCDFEVQDAFKATV</sequence>
<name>A0ABW4Z6K3_9BACT</name>
<dbReference type="PANTHER" id="PTHR33178">
    <property type="match status" value="1"/>
</dbReference>
<dbReference type="InterPro" id="IPR013097">
    <property type="entry name" value="Dabb"/>
</dbReference>
<evidence type="ECO:0000256" key="1">
    <source>
        <dbReference type="ARBA" id="ARBA00011738"/>
    </source>
</evidence>
<dbReference type="SMART" id="SM00886">
    <property type="entry name" value="Dabb"/>
    <property type="match status" value="1"/>
</dbReference>
<dbReference type="RefSeq" id="WP_377089956.1">
    <property type="nucleotide sequence ID" value="NZ_JBHSJL010000014.1"/>
</dbReference>
<dbReference type="Gene3D" id="3.30.70.100">
    <property type="match status" value="1"/>
</dbReference>